<evidence type="ECO:0000256" key="1">
    <source>
        <dbReference type="ARBA" id="ARBA00005842"/>
    </source>
</evidence>
<dbReference type="Pfam" id="PF01715">
    <property type="entry name" value="IPPT"/>
    <property type="match status" value="1"/>
</dbReference>
<comment type="function">
    <text evidence="5">Catalyzes the transfer of a dimethylallyl group onto the adenine at position 37.</text>
</comment>
<name>A0A6A6T1L1_9PLEO</name>
<dbReference type="AlphaFoldDB" id="A0A6A6T1L1"/>
<accession>A0A6A6T1L1</accession>
<keyword evidence="5 6" id="KW-0819">tRNA processing</keyword>
<dbReference type="EC" id="2.5.1.75" evidence="5 6"/>
<proteinExistence type="inferred from homology"/>
<evidence type="ECO:0000256" key="3">
    <source>
        <dbReference type="ARBA" id="ARBA00022741"/>
    </source>
</evidence>
<feature type="region of interest" description="Disordered" evidence="8">
    <location>
        <begin position="185"/>
        <end position="204"/>
    </location>
</feature>
<dbReference type="GO" id="GO:0006400">
    <property type="term" value="P:tRNA modification"/>
    <property type="evidence" value="ECO:0007669"/>
    <property type="project" value="TreeGrafter"/>
</dbReference>
<reference evidence="9" key="1">
    <citation type="journal article" date="2020" name="Stud. Mycol.">
        <title>101 Dothideomycetes genomes: a test case for predicting lifestyles and emergence of pathogens.</title>
        <authorList>
            <person name="Haridas S."/>
            <person name="Albert R."/>
            <person name="Binder M."/>
            <person name="Bloem J."/>
            <person name="Labutti K."/>
            <person name="Salamov A."/>
            <person name="Andreopoulos B."/>
            <person name="Baker S."/>
            <person name="Barry K."/>
            <person name="Bills G."/>
            <person name="Bluhm B."/>
            <person name="Cannon C."/>
            <person name="Castanera R."/>
            <person name="Culley D."/>
            <person name="Daum C."/>
            <person name="Ezra D."/>
            <person name="Gonzalez J."/>
            <person name="Henrissat B."/>
            <person name="Kuo A."/>
            <person name="Liang C."/>
            <person name="Lipzen A."/>
            <person name="Lutzoni F."/>
            <person name="Magnuson J."/>
            <person name="Mondo S."/>
            <person name="Nolan M."/>
            <person name="Ohm R."/>
            <person name="Pangilinan J."/>
            <person name="Park H.-J."/>
            <person name="Ramirez L."/>
            <person name="Alfaro M."/>
            <person name="Sun H."/>
            <person name="Tritt A."/>
            <person name="Yoshinaga Y."/>
            <person name="Zwiers L.-H."/>
            <person name="Turgeon B."/>
            <person name="Goodwin S."/>
            <person name="Spatafora J."/>
            <person name="Crous P."/>
            <person name="Grigoriev I."/>
        </authorList>
    </citation>
    <scope>NUCLEOTIDE SEQUENCE</scope>
    <source>
        <strain evidence="9">CBS 122681</strain>
    </source>
</reference>
<dbReference type="Gene3D" id="1.10.20.140">
    <property type="match status" value="1"/>
</dbReference>
<dbReference type="GO" id="GO:0005524">
    <property type="term" value="F:ATP binding"/>
    <property type="evidence" value="ECO:0007669"/>
    <property type="project" value="UniProtKB-UniRule"/>
</dbReference>
<keyword evidence="3 5" id="KW-0547">Nucleotide-binding</keyword>
<dbReference type="HAMAP" id="MF_00185">
    <property type="entry name" value="IPP_trans"/>
    <property type="match status" value="1"/>
</dbReference>
<dbReference type="Gene3D" id="3.40.50.300">
    <property type="entry name" value="P-loop containing nucleotide triphosphate hydrolases"/>
    <property type="match status" value="1"/>
</dbReference>
<dbReference type="SUPFAM" id="SSF52540">
    <property type="entry name" value="P-loop containing nucleoside triphosphate hydrolases"/>
    <property type="match status" value="2"/>
</dbReference>
<protein>
    <recommendedName>
        <fullName evidence="5 6">tRNA dimethylallyltransferase</fullName>
        <ecNumber evidence="5 6">2.5.1.75</ecNumber>
    </recommendedName>
</protein>
<dbReference type="GO" id="GO:0052381">
    <property type="term" value="F:tRNA dimethylallyltransferase activity"/>
    <property type="evidence" value="ECO:0007669"/>
    <property type="project" value="UniProtKB-UniRule"/>
</dbReference>
<evidence type="ECO:0000256" key="4">
    <source>
        <dbReference type="ARBA" id="ARBA00022840"/>
    </source>
</evidence>
<keyword evidence="4 5" id="KW-0067">ATP-binding</keyword>
<dbReference type="InterPro" id="IPR018022">
    <property type="entry name" value="IPT"/>
</dbReference>
<keyword evidence="10" id="KW-1185">Reference proteome</keyword>
<evidence type="ECO:0000313" key="10">
    <source>
        <dbReference type="Proteomes" id="UP000799324"/>
    </source>
</evidence>
<keyword evidence="5" id="KW-0963">Cytoplasm</keyword>
<sequence>MKQPPLRPLVAIVGATGTGKSDLAVDIARKFNGEIINGDAMQLYRGLPVITNKITEAEMQGVPHHLLGCIGLDEETWTVGKFVGNALRVISEIRSRGRLPILVGGTHYYTQSLLFKGSLSDESLPDGEEVTMEDFAILSEPTDVILEKLREVDPVMADRWHPNERRKIQRSLELYLRTGKPASEIYNEQRKRPDTPLDQASPDIDSDLTTGTAFRFPTLVLWVHAPKDVLYPRLEARIHRMIDRGLLDEVRSLANFRISHDTSNGTPVDQSRGIWVSIGYKEFLDYQSAMSGKLEDASGLDKIKTMAIERTQAATRQYANRQLRWIRIKLLNAIWSAKQQENLFLLDGSDISRWDDLVVHPAWKITARFVSGDSLPKPTELSALARELLTPKRDYDLGRRPDLWQRRVCETCGTVAVTENDWELHRKSRGHRRAVGLKKKQENASHIRSRDLITAQTELLDVLEASLHTFAEEDCPEH</sequence>
<evidence type="ECO:0000256" key="8">
    <source>
        <dbReference type="SAM" id="MobiDB-lite"/>
    </source>
</evidence>
<comment type="catalytic activity">
    <reaction evidence="5 6">
        <text>adenosine(37) in tRNA + dimethylallyl diphosphate = N(6)-dimethylallyladenosine(37) in tRNA + diphosphate</text>
        <dbReference type="Rhea" id="RHEA:26482"/>
        <dbReference type="Rhea" id="RHEA-COMP:10162"/>
        <dbReference type="Rhea" id="RHEA-COMP:10375"/>
        <dbReference type="ChEBI" id="CHEBI:33019"/>
        <dbReference type="ChEBI" id="CHEBI:57623"/>
        <dbReference type="ChEBI" id="CHEBI:74411"/>
        <dbReference type="ChEBI" id="CHEBI:74415"/>
        <dbReference type="EC" id="2.5.1.75"/>
    </reaction>
</comment>
<evidence type="ECO:0000256" key="5">
    <source>
        <dbReference type="PIRNR" id="PIRNR039110"/>
    </source>
</evidence>
<evidence type="ECO:0000256" key="7">
    <source>
        <dbReference type="RuleBase" id="RU003785"/>
    </source>
</evidence>
<dbReference type="OrthoDB" id="775260at2759"/>
<gene>
    <name evidence="9" type="ORF">K491DRAFT_604262</name>
</gene>
<evidence type="ECO:0000256" key="6">
    <source>
        <dbReference type="RuleBase" id="RU003783"/>
    </source>
</evidence>
<dbReference type="PIRSF" id="PIRSF039110">
    <property type="entry name" value="IPP_transferase"/>
    <property type="match status" value="1"/>
</dbReference>
<organism evidence="9 10">
    <name type="scientific">Lophiostoma macrostomum CBS 122681</name>
    <dbReference type="NCBI Taxonomy" id="1314788"/>
    <lineage>
        <taxon>Eukaryota</taxon>
        <taxon>Fungi</taxon>
        <taxon>Dikarya</taxon>
        <taxon>Ascomycota</taxon>
        <taxon>Pezizomycotina</taxon>
        <taxon>Dothideomycetes</taxon>
        <taxon>Pleosporomycetidae</taxon>
        <taxon>Pleosporales</taxon>
        <taxon>Lophiostomataceae</taxon>
        <taxon>Lophiostoma</taxon>
    </lineage>
</organism>
<evidence type="ECO:0000313" key="9">
    <source>
        <dbReference type="EMBL" id="KAF2652773.1"/>
    </source>
</evidence>
<evidence type="ECO:0000256" key="2">
    <source>
        <dbReference type="ARBA" id="ARBA00022679"/>
    </source>
</evidence>
<dbReference type="EMBL" id="MU004394">
    <property type="protein sequence ID" value="KAF2652773.1"/>
    <property type="molecule type" value="Genomic_DNA"/>
</dbReference>
<dbReference type="PANTHER" id="PTHR11088">
    <property type="entry name" value="TRNA DIMETHYLALLYLTRANSFERASE"/>
    <property type="match status" value="1"/>
</dbReference>
<dbReference type="InterPro" id="IPR030666">
    <property type="entry name" value="IPP_transferase_euk"/>
</dbReference>
<dbReference type="InterPro" id="IPR039657">
    <property type="entry name" value="Dimethylallyltransferase"/>
</dbReference>
<dbReference type="Gene3D" id="3.30.160.60">
    <property type="entry name" value="Classic Zinc Finger"/>
    <property type="match status" value="1"/>
</dbReference>
<keyword evidence="2 5" id="KW-0808">Transferase</keyword>
<dbReference type="NCBIfam" id="TIGR00174">
    <property type="entry name" value="miaA"/>
    <property type="match status" value="1"/>
</dbReference>
<dbReference type="InterPro" id="IPR027417">
    <property type="entry name" value="P-loop_NTPase"/>
</dbReference>
<dbReference type="PANTHER" id="PTHR11088:SF89">
    <property type="entry name" value="TRNA DIMETHYLALLYLTRANSFERASE"/>
    <property type="match status" value="1"/>
</dbReference>
<dbReference type="GO" id="GO:0005739">
    <property type="term" value="C:mitochondrion"/>
    <property type="evidence" value="ECO:0007669"/>
    <property type="project" value="TreeGrafter"/>
</dbReference>
<dbReference type="Proteomes" id="UP000799324">
    <property type="component" value="Unassembled WGS sequence"/>
</dbReference>
<comment type="similarity">
    <text evidence="1 5 7">Belongs to the IPP transferase family.</text>
</comment>